<dbReference type="EMBL" id="BARU01000434">
    <property type="protein sequence ID" value="GAH20621.1"/>
    <property type="molecule type" value="Genomic_DNA"/>
</dbReference>
<keyword evidence="1" id="KW-1277">Toxin-antitoxin system</keyword>
<evidence type="ECO:0000259" key="6">
    <source>
        <dbReference type="Pfam" id="PF01850"/>
    </source>
</evidence>
<dbReference type="InterPro" id="IPR022907">
    <property type="entry name" value="VapC_family"/>
</dbReference>
<evidence type="ECO:0000256" key="5">
    <source>
        <dbReference type="ARBA" id="ARBA00022842"/>
    </source>
</evidence>
<comment type="caution">
    <text evidence="7">The sequence shown here is derived from an EMBL/GenBank/DDBJ whole genome shotgun (WGS) entry which is preliminary data.</text>
</comment>
<evidence type="ECO:0000256" key="4">
    <source>
        <dbReference type="ARBA" id="ARBA00022801"/>
    </source>
</evidence>
<name>X1DIB3_9ZZZZ</name>
<dbReference type="InterPro" id="IPR029060">
    <property type="entry name" value="PIN-like_dom_sf"/>
</dbReference>
<dbReference type="SUPFAM" id="SSF88723">
    <property type="entry name" value="PIN domain-like"/>
    <property type="match status" value="1"/>
</dbReference>
<keyword evidence="4" id="KW-0378">Hydrolase</keyword>
<proteinExistence type="inferred from homology"/>
<keyword evidence="2" id="KW-0540">Nuclease</keyword>
<dbReference type="InterPro" id="IPR044153">
    <property type="entry name" value="PIN_Pae0151-like"/>
</dbReference>
<dbReference type="CDD" id="cd09873">
    <property type="entry name" value="PIN_Pae0151-like"/>
    <property type="match status" value="1"/>
</dbReference>
<evidence type="ECO:0000256" key="2">
    <source>
        <dbReference type="ARBA" id="ARBA00022722"/>
    </source>
</evidence>
<reference evidence="7" key="1">
    <citation type="journal article" date="2014" name="Front. Microbiol.">
        <title>High frequency of phylogenetically diverse reductive dehalogenase-homologous genes in deep subseafloor sedimentary metagenomes.</title>
        <authorList>
            <person name="Kawai M."/>
            <person name="Futagami T."/>
            <person name="Toyoda A."/>
            <person name="Takaki Y."/>
            <person name="Nishi S."/>
            <person name="Hori S."/>
            <person name="Arai W."/>
            <person name="Tsubouchi T."/>
            <person name="Morono Y."/>
            <person name="Uchiyama I."/>
            <person name="Ito T."/>
            <person name="Fujiyama A."/>
            <person name="Inagaki F."/>
            <person name="Takami H."/>
        </authorList>
    </citation>
    <scope>NUCLEOTIDE SEQUENCE</scope>
    <source>
        <strain evidence="7">Expedition CK06-06</strain>
    </source>
</reference>
<dbReference type="InterPro" id="IPR002716">
    <property type="entry name" value="PIN_dom"/>
</dbReference>
<dbReference type="PANTHER" id="PTHR35901">
    <property type="entry name" value="RIBONUCLEASE VAPC3"/>
    <property type="match status" value="1"/>
</dbReference>
<sequence length="144" mass="16333">MDVIVVLDTSVIIKWYRQEEILAKKALALRESYLLGRIAVCQPSLAACELANVLRYKSELSTRAVREAMDSFFNMGFDFVSSTRNLIDRAVPLARENDVTVYDALFAAVAESKNGYMITADRKLHDRLSSFSFVHFLASIDRFL</sequence>
<evidence type="ECO:0000256" key="3">
    <source>
        <dbReference type="ARBA" id="ARBA00022723"/>
    </source>
</evidence>
<dbReference type="GO" id="GO:0046872">
    <property type="term" value="F:metal ion binding"/>
    <property type="evidence" value="ECO:0007669"/>
    <property type="project" value="UniProtKB-KW"/>
</dbReference>
<dbReference type="GO" id="GO:0004540">
    <property type="term" value="F:RNA nuclease activity"/>
    <property type="evidence" value="ECO:0007669"/>
    <property type="project" value="InterPro"/>
</dbReference>
<gene>
    <name evidence="7" type="ORF">S03H2_01475</name>
</gene>
<dbReference type="PANTHER" id="PTHR35901:SF1">
    <property type="entry name" value="EXONUCLEASE VAPC9"/>
    <property type="match status" value="1"/>
</dbReference>
<protein>
    <recommendedName>
        <fullName evidence="6">PIN domain-containing protein</fullName>
    </recommendedName>
</protein>
<dbReference type="Pfam" id="PF01850">
    <property type="entry name" value="PIN"/>
    <property type="match status" value="1"/>
</dbReference>
<dbReference type="Gene3D" id="3.40.50.1010">
    <property type="entry name" value="5'-nuclease"/>
    <property type="match status" value="1"/>
</dbReference>
<keyword evidence="5" id="KW-0460">Magnesium</keyword>
<organism evidence="7">
    <name type="scientific">marine sediment metagenome</name>
    <dbReference type="NCBI Taxonomy" id="412755"/>
    <lineage>
        <taxon>unclassified sequences</taxon>
        <taxon>metagenomes</taxon>
        <taxon>ecological metagenomes</taxon>
    </lineage>
</organism>
<keyword evidence="3" id="KW-0479">Metal-binding</keyword>
<dbReference type="GO" id="GO:0016787">
    <property type="term" value="F:hydrolase activity"/>
    <property type="evidence" value="ECO:0007669"/>
    <property type="project" value="UniProtKB-KW"/>
</dbReference>
<dbReference type="InterPro" id="IPR051619">
    <property type="entry name" value="TypeII_TA_RNase_PINc/VapC"/>
</dbReference>
<evidence type="ECO:0000256" key="1">
    <source>
        <dbReference type="ARBA" id="ARBA00022649"/>
    </source>
</evidence>
<dbReference type="AlphaFoldDB" id="X1DIB3"/>
<evidence type="ECO:0000313" key="7">
    <source>
        <dbReference type="EMBL" id="GAH20621.1"/>
    </source>
</evidence>
<dbReference type="HAMAP" id="MF_00265">
    <property type="entry name" value="VapC_Nob1"/>
    <property type="match status" value="1"/>
</dbReference>
<feature type="domain" description="PIN" evidence="6">
    <location>
        <begin position="5"/>
        <end position="125"/>
    </location>
</feature>
<accession>X1DIB3</accession>